<keyword evidence="1" id="KW-1133">Transmembrane helix</keyword>
<accession>A0A1F6ACA7</accession>
<reference evidence="2 3" key="1">
    <citation type="journal article" date="2016" name="Nat. Commun.">
        <title>Thousands of microbial genomes shed light on interconnected biogeochemical processes in an aquifer system.</title>
        <authorList>
            <person name="Anantharaman K."/>
            <person name="Brown C.T."/>
            <person name="Hug L.A."/>
            <person name="Sharon I."/>
            <person name="Castelle C.J."/>
            <person name="Probst A.J."/>
            <person name="Thomas B.C."/>
            <person name="Singh A."/>
            <person name="Wilkins M.J."/>
            <person name="Karaoz U."/>
            <person name="Brodie E.L."/>
            <person name="Williams K.H."/>
            <person name="Hubbard S.S."/>
            <person name="Banfield J.F."/>
        </authorList>
    </citation>
    <scope>NUCLEOTIDE SEQUENCE [LARGE SCALE GENOMIC DNA]</scope>
</reference>
<organism evidence="2 3">
    <name type="scientific">Candidatus Gottesmanbacteria bacterium RIFCSPHIGHO2_02_FULL_40_13</name>
    <dbReference type="NCBI Taxonomy" id="1798384"/>
    <lineage>
        <taxon>Bacteria</taxon>
        <taxon>Candidatus Gottesmaniibacteriota</taxon>
    </lineage>
</organism>
<gene>
    <name evidence="2" type="ORF">A3D03_03450</name>
</gene>
<dbReference type="AlphaFoldDB" id="A0A1F6ACA7"/>
<evidence type="ECO:0000313" key="2">
    <source>
        <dbReference type="EMBL" id="OGG22324.1"/>
    </source>
</evidence>
<keyword evidence="1" id="KW-0472">Membrane</keyword>
<feature type="transmembrane region" description="Helical" evidence="1">
    <location>
        <begin position="6"/>
        <end position="27"/>
    </location>
</feature>
<name>A0A1F6ACA7_9BACT</name>
<comment type="caution">
    <text evidence="2">The sequence shown here is derived from an EMBL/GenBank/DDBJ whole genome shotgun (WGS) entry which is preliminary data.</text>
</comment>
<evidence type="ECO:0000256" key="1">
    <source>
        <dbReference type="SAM" id="Phobius"/>
    </source>
</evidence>
<dbReference type="Proteomes" id="UP000177092">
    <property type="component" value="Unassembled WGS sequence"/>
</dbReference>
<proteinExistence type="predicted"/>
<dbReference type="EMBL" id="MFJN01000005">
    <property type="protein sequence ID" value="OGG22324.1"/>
    <property type="molecule type" value="Genomic_DNA"/>
</dbReference>
<keyword evidence="1" id="KW-0812">Transmembrane</keyword>
<sequence length="62" mass="6689">MIKLNKITAITGAVFIALIGLFFDWILSRNFQIRKKKGLPTDFFHTWGGFGGGGGEGGSGGW</sequence>
<protein>
    <submittedName>
        <fullName evidence="2">Uncharacterized protein</fullName>
    </submittedName>
</protein>
<evidence type="ECO:0000313" key="3">
    <source>
        <dbReference type="Proteomes" id="UP000177092"/>
    </source>
</evidence>
<dbReference type="STRING" id="1798384.A3D03_03450"/>